<name>A0A1H9PFW4_9PSEU</name>
<evidence type="ECO:0000313" key="2">
    <source>
        <dbReference type="EMBL" id="SER46463.1"/>
    </source>
</evidence>
<dbReference type="STRING" id="402600.SAMN05216188_111273"/>
<feature type="signal peptide" evidence="1">
    <location>
        <begin position="1"/>
        <end position="25"/>
    </location>
</feature>
<dbReference type="Proteomes" id="UP000199352">
    <property type="component" value="Unassembled WGS sequence"/>
</dbReference>
<dbReference type="RefSeq" id="WP_089954069.1">
    <property type="nucleotide sequence ID" value="NZ_FOFR01000011.1"/>
</dbReference>
<gene>
    <name evidence="2" type="ORF">SAMN05216188_111273</name>
</gene>
<sequence>MTKYVLAAVTALAAALAITPGAAQASASSPQAAACRAGLACFYDSVWANTTPKTYADPGTACTALPFVAKALINATDRRIALYGDAGCTQLLLVEPANNFHSYPSHEVRAFRAL</sequence>
<organism evidence="2 3">
    <name type="scientific">Lentzea xinjiangensis</name>
    <dbReference type="NCBI Taxonomy" id="402600"/>
    <lineage>
        <taxon>Bacteria</taxon>
        <taxon>Bacillati</taxon>
        <taxon>Actinomycetota</taxon>
        <taxon>Actinomycetes</taxon>
        <taxon>Pseudonocardiales</taxon>
        <taxon>Pseudonocardiaceae</taxon>
        <taxon>Lentzea</taxon>
    </lineage>
</organism>
<evidence type="ECO:0000313" key="3">
    <source>
        <dbReference type="Proteomes" id="UP000199352"/>
    </source>
</evidence>
<accession>A0A1H9PFW4</accession>
<protein>
    <recommendedName>
        <fullName evidence="4">Peptidase inhibitor family I36</fullName>
    </recommendedName>
</protein>
<reference evidence="3" key="1">
    <citation type="submission" date="2016-10" db="EMBL/GenBank/DDBJ databases">
        <authorList>
            <person name="Varghese N."/>
            <person name="Submissions S."/>
        </authorList>
    </citation>
    <scope>NUCLEOTIDE SEQUENCE [LARGE SCALE GENOMIC DNA]</scope>
    <source>
        <strain evidence="3">CGMCC 4.3525</strain>
    </source>
</reference>
<dbReference type="EMBL" id="FOFR01000011">
    <property type="protein sequence ID" value="SER46463.1"/>
    <property type="molecule type" value="Genomic_DNA"/>
</dbReference>
<dbReference type="OrthoDB" id="3544025at2"/>
<evidence type="ECO:0000256" key="1">
    <source>
        <dbReference type="SAM" id="SignalP"/>
    </source>
</evidence>
<feature type="chain" id="PRO_5011474815" description="Peptidase inhibitor family I36" evidence="1">
    <location>
        <begin position="26"/>
        <end position="114"/>
    </location>
</feature>
<proteinExistence type="predicted"/>
<keyword evidence="1" id="KW-0732">Signal</keyword>
<dbReference type="AlphaFoldDB" id="A0A1H9PFW4"/>
<keyword evidence="3" id="KW-1185">Reference proteome</keyword>
<evidence type="ECO:0008006" key="4">
    <source>
        <dbReference type="Google" id="ProtNLM"/>
    </source>
</evidence>